<dbReference type="SUPFAM" id="SSF54160">
    <property type="entry name" value="Chromo domain-like"/>
    <property type="match status" value="1"/>
</dbReference>
<evidence type="ECO:0000259" key="1">
    <source>
        <dbReference type="PROSITE" id="PS50013"/>
    </source>
</evidence>
<dbReference type="Pfam" id="PF00385">
    <property type="entry name" value="Chromo"/>
    <property type="match status" value="1"/>
</dbReference>
<dbReference type="Gene3D" id="2.40.50.40">
    <property type="match status" value="1"/>
</dbReference>
<dbReference type="AlphaFoldDB" id="A0A0H5QRA6"/>
<dbReference type="PROSITE" id="PS50013">
    <property type="entry name" value="CHROMO_2"/>
    <property type="match status" value="1"/>
</dbReference>
<dbReference type="InterPro" id="IPR016197">
    <property type="entry name" value="Chromo-like_dom_sf"/>
</dbReference>
<feature type="domain" description="Chromo" evidence="1">
    <location>
        <begin position="27"/>
        <end position="74"/>
    </location>
</feature>
<feature type="non-terminal residue" evidence="2">
    <location>
        <position position="1"/>
    </location>
</feature>
<sequence length="101" mass="10900">VSSSTTTAILDITTKLLGNVALTSNTFFPEAILDRRTNSVIGTSELLVQWHGFEVTGATWEPHEIIAEHVPGLVSVLPAVFRATGSVQRTLCNPINSIRTL</sequence>
<protein>
    <recommendedName>
        <fullName evidence="1">Chromo domain-containing protein</fullName>
    </recommendedName>
</protein>
<organism evidence="2">
    <name type="scientific">Spongospora subterranea</name>
    <dbReference type="NCBI Taxonomy" id="70186"/>
    <lineage>
        <taxon>Eukaryota</taxon>
        <taxon>Sar</taxon>
        <taxon>Rhizaria</taxon>
        <taxon>Endomyxa</taxon>
        <taxon>Phytomyxea</taxon>
        <taxon>Plasmodiophorida</taxon>
        <taxon>Plasmodiophoridae</taxon>
        <taxon>Spongospora</taxon>
    </lineage>
</organism>
<accession>A0A0H5QRA6</accession>
<proteinExistence type="predicted"/>
<reference evidence="2" key="1">
    <citation type="submission" date="2015-04" db="EMBL/GenBank/DDBJ databases">
        <title>The genome sequence of the plant pathogenic Rhizarian Plasmodiophora brassicae reveals insights in its biotrophic life cycle and the origin of chitin synthesis.</title>
        <authorList>
            <person name="Schwelm A."/>
            <person name="Fogelqvist J."/>
            <person name="Knaust A."/>
            <person name="Julke S."/>
            <person name="Lilja T."/>
            <person name="Dhandapani V."/>
            <person name="Bonilla-Rosso G."/>
            <person name="Karlsson M."/>
            <person name="Shevchenko A."/>
            <person name="Choi S.R."/>
            <person name="Kim H.G."/>
            <person name="Park J.Y."/>
            <person name="Lim Y.P."/>
            <person name="Ludwig-Muller J."/>
            <person name="Dixelius C."/>
        </authorList>
    </citation>
    <scope>NUCLEOTIDE SEQUENCE</scope>
    <source>
        <tissue evidence="2">Potato root galls</tissue>
    </source>
</reference>
<name>A0A0H5QRA6_9EUKA</name>
<evidence type="ECO:0000313" key="2">
    <source>
        <dbReference type="EMBL" id="CRZ04021.1"/>
    </source>
</evidence>
<dbReference type="InterPro" id="IPR000953">
    <property type="entry name" value="Chromo/chromo_shadow_dom"/>
</dbReference>
<dbReference type="EMBL" id="HACM01003579">
    <property type="protein sequence ID" value="CRZ04021.1"/>
    <property type="molecule type" value="Transcribed_RNA"/>
</dbReference>
<dbReference type="InterPro" id="IPR023780">
    <property type="entry name" value="Chromo_domain"/>
</dbReference>